<evidence type="ECO:0000256" key="2">
    <source>
        <dbReference type="ARBA" id="ARBA00022448"/>
    </source>
</evidence>
<proteinExistence type="predicted"/>
<accession>A0A9P7MW12</accession>
<keyword evidence="4 7" id="KW-1133">Transmembrane helix</keyword>
<dbReference type="FunFam" id="1.20.1250.20:FF:000057">
    <property type="entry name" value="MFS general substrate transporter"/>
    <property type="match status" value="1"/>
</dbReference>
<evidence type="ECO:0000256" key="4">
    <source>
        <dbReference type="ARBA" id="ARBA00022989"/>
    </source>
</evidence>
<evidence type="ECO:0000256" key="6">
    <source>
        <dbReference type="SAM" id="MobiDB-lite"/>
    </source>
</evidence>
<feature type="domain" description="Major facilitator superfamily (MFS) profile" evidence="8">
    <location>
        <begin position="68"/>
        <end position="486"/>
    </location>
</feature>
<feature type="transmembrane region" description="Helical" evidence="7">
    <location>
        <begin position="461"/>
        <end position="482"/>
    </location>
</feature>
<dbReference type="PANTHER" id="PTHR43791">
    <property type="entry name" value="PERMEASE-RELATED"/>
    <property type="match status" value="1"/>
</dbReference>
<organism evidence="9 10">
    <name type="scientific">Claviceps arundinis</name>
    <dbReference type="NCBI Taxonomy" id="1623583"/>
    <lineage>
        <taxon>Eukaryota</taxon>
        <taxon>Fungi</taxon>
        <taxon>Dikarya</taxon>
        <taxon>Ascomycota</taxon>
        <taxon>Pezizomycotina</taxon>
        <taxon>Sordariomycetes</taxon>
        <taxon>Hypocreomycetidae</taxon>
        <taxon>Hypocreales</taxon>
        <taxon>Clavicipitaceae</taxon>
        <taxon>Claviceps</taxon>
    </lineage>
</organism>
<dbReference type="PANTHER" id="PTHR43791:SF92">
    <property type="entry name" value="AGL026WP"/>
    <property type="match status" value="1"/>
</dbReference>
<feature type="transmembrane region" description="Helical" evidence="7">
    <location>
        <begin position="395"/>
        <end position="416"/>
    </location>
</feature>
<feature type="transmembrane region" description="Helical" evidence="7">
    <location>
        <begin position="167"/>
        <end position="188"/>
    </location>
</feature>
<comment type="subcellular location">
    <subcellularLocation>
        <location evidence="1">Membrane</location>
        <topology evidence="1">Multi-pass membrane protein</topology>
    </subcellularLocation>
</comment>
<evidence type="ECO:0000259" key="8">
    <source>
        <dbReference type="PROSITE" id="PS50850"/>
    </source>
</evidence>
<keyword evidence="5 7" id="KW-0472">Membrane</keyword>
<feature type="transmembrane region" description="Helical" evidence="7">
    <location>
        <begin position="428"/>
        <end position="449"/>
    </location>
</feature>
<feature type="transmembrane region" description="Helical" evidence="7">
    <location>
        <begin position="230"/>
        <end position="253"/>
    </location>
</feature>
<evidence type="ECO:0000256" key="3">
    <source>
        <dbReference type="ARBA" id="ARBA00022692"/>
    </source>
</evidence>
<reference evidence="9" key="1">
    <citation type="journal article" date="2020" name="bioRxiv">
        <title>Whole genome comparisons of ergot fungi reveals the divergence and evolution of species within the genus Claviceps are the result of varying mechanisms driving genome evolution and host range expansion.</title>
        <authorList>
            <person name="Wyka S.A."/>
            <person name="Mondo S.J."/>
            <person name="Liu M."/>
            <person name="Dettman J."/>
            <person name="Nalam V."/>
            <person name="Broders K.D."/>
        </authorList>
    </citation>
    <scope>NUCLEOTIDE SEQUENCE</scope>
    <source>
        <strain evidence="9">CCC 1102</strain>
    </source>
</reference>
<feature type="transmembrane region" description="Helical" evidence="7">
    <location>
        <begin position="142"/>
        <end position="161"/>
    </location>
</feature>
<dbReference type="GO" id="GO:0022857">
    <property type="term" value="F:transmembrane transporter activity"/>
    <property type="evidence" value="ECO:0007669"/>
    <property type="project" value="InterPro"/>
</dbReference>
<dbReference type="FunFam" id="1.20.1250.20:FF:000013">
    <property type="entry name" value="MFS general substrate transporter"/>
    <property type="match status" value="1"/>
</dbReference>
<keyword evidence="3 7" id="KW-0812">Transmembrane</keyword>
<evidence type="ECO:0000313" key="9">
    <source>
        <dbReference type="EMBL" id="KAG5970678.1"/>
    </source>
</evidence>
<dbReference type="GO" id="GO:0016020">
    <property type="term" value="C:membrane"/>
    <property type="evidence" value="ECO:0007669"/>
    <property type="project" value="UniProtKB-SubCell"/>
</dbReference>
<feature type="region of interest" description="Disordered" evidence="6">
    <location>
        <begin position="20"/>
        <end position="43"/>
    </location>
</feature>
<evidence type="ECO:0000256" key="7">
    <source>
        <dbReference type="SAM" id="Phobius"/>
    </source>
</evidence>
<feature type="transmembrane region" description="Helical" evidence="7">
    <location>
        <begin position="200"/>
        <end position="218"/>
    </location>
</feature>
<evidence type="ECO:0000256" key="1">
    <source>
        <dbReference type="ARBA" id="ARBA00004141"/>
    </source>
</evidence>
<dbReference type="PROSITE" id="PS50850">
    <property type="entry name" value="MFS"/>
    <property type="match status" value="1"/>
</dbReference>
<dbReference type="InterPro" id="IPR020846">
    <property type="entry name" value="MFS_dom"/>
</dbReference>
<dbReference type="OrthoDB" id="2250022at2759"/>
<name>A0A9P7MW12_9HYPO</name>
<protein>
    <recommendedName>
        <fullName evidence="8">Major facilitator superfamily (MFS) profile domain-containing protein</fullName>
    </recommendedName>
</protein>
<dbReference type="AlphaFoldDB" id="A0A9P7MW12"/>
<dbReference type="Proteomes" id="UP000784919">
    <property type="component" value="Unassembled WGS sequence"/>
</dbReference>
<gene>
    <name evidence="9" type="ORF">E4U56_007465</name>
</gene>
<dbReference type="Gene3D" id="1.20.1250.20">
    <property type="entry name" value="MFS general substrate transporter like domains"/>
    <property type="match status" value="2"/>
</dbReference>
<feature type="transmembrane region" description="Helical" evidence="7">
    <location>
        <begin position="337"/>
        <end position="356"/>
    </location>
</feature>
<feature type="transmembrane region" description="Helical" evidence="7">
    <location>
        <begin position="101"/>
        <end position="121"/>
    </location>
</feature>
<feature type="transmembrane region" description="Helical" evidence="7">
    <location>
        <begin position="306"/>
        <end position="325"/>
    </location>
</feature>
<comment type="caution">
    <text evidence="9">The sequence shown here is derived from an EMBL/GenBank/DDBJ whole genome shotgun (WGS) entry which is preliminary data.</text>
</comment>
<dbReference type="InterPro" id="IPR011701">
    <property type="entry name" value="MFS"/>
</dbReference>
<feature type="transmembrane region" description="Helical" evidence="7">
    <location>
        <begin position="368"/>
        <end position="389"/>
    </location>
</feature>
<dbReference type="InterPro" id="IPR036259">
    <property type="entry name" value="MFS_trans_sf"/>
</dbReference>
<sequence length="515" mass="56379">MATPDNNALSRAVAVEDSAEAFQSADSVEQPAKDSPRSLQPPPAIRHWTVEERQLHEKKLLCKIDLHVLPIIITMYILNYIDRNNIASARFAGLEEDLNLNSSGTQFSTAVSILFVGYLLMQVPSNMFLNKIGRPGKYLSTCMAVWGVVSTATAACHSFQGLLVCRFFLGFIEAAFFPGCLYYLSCWYTRKELGVRTTCLFAGALVAGAFSGLIAAAITSNMDGSLGLRAWRWLFIIEGATTVAVSIVAFCVLPNFPRTTSWLNTEEMSLAVWRLEEDIGQDDWVNSKEQTLWLGFRLALEDVKTWVLLVLLIGSMSAASVTNFFPTVVATLGYSNVITLVLTAPPYVLGLITMFATAWHADRTGERFYHVTIPLCLAMATFIVSASTTNTGARYAAIMFMIPGIYSGFTTALVWISNTLPRPPAKRAAALAFINAVANSTSIYTSYLYQKSAGPRYTGAWIHNCAVAALAIFGALVLRTMLVRLNKKLDRSESVEGVVGAAPREAVGRGFRFLV</sequence>
<keyword evidence="2" id="KW-0813">Transport</keyword>
<evidence type="ECO:0000313" key="10">
    <source>
        <dbReference type="Proteomes" id="UP000784919"/>
    </source>
</evidence>
<dbReference type="SUPFAM" id="SSF103473">
    <property type="entry name" value="MFS general substrate transporter"/>
    <property type="match status" value="1"/>
</dbReference>
<evidence type="ECO:0000256" key="5">
    <source>
        <dbReference type="ARBA" id="ARBA00023136"/>
    </source>
</evidence>
<dbReference type="Pfam" id="PF07690">
    <property type="entry name" value="MFS_1"/>
    <property type="match status" value="1"/>
</dbReference>
<dbReference type="EMBL" id="SRPS01000071">
    <property type="protein sequence ID" value="KAG5970678.1"/>
    <property type="molecule type" value="Genomic_DNA"/>
</dbReference>